<dbReference type="Proteomes" id="UP000030758">
    <property type="component" value="Unassembled WGS sequence"/>
</dbReference>
<feature type="non-terminal residue" evidence="1">
    <location>
        <position position="1"/>
    </location>
</feature>
<sequence>AYKKQLPSKVECTQNGCSILAATDGYSPSLHHVNWLHQLSTQKLMNELENVLQREPDDLFKEEDHR</sequence>
<evidence type="ECO:0000313" key="1">
    <source>
        <dbReference type="EMBL" id="KFD69777.1"/>
    </source>
</evidence>
<protein>
    <submittedName>
        <fullName evidence="1">Uncharacterized protein</fullName>
    </submittedName>
</protein>
<dbReference type="AlphaFoldDB" id="A0A085NJY1"/>
<organism evidence="1">
    <name type="scientific">Trichuris suis</name>
    <name type="common">pig whipworm</name>
    <dbReference type="NCBI Taxonomy" id="68888"/>
    <lineage>
        <taxon>Eukaryota</taxon>
        <taxon>Metazoa</taxon>
        <taxon>Ecdysozoa</taxon>
        <taxon>Nematoda</taxon>
        <taxon>Enoplea</taxon>
        <taxon>Dorylaimia</taxon>
        <taxon>Trichinellida</taxon>
        <taxon>Trichuridae</taxon>
        <taxon>Trichuris</taxon>
    </lineage>
</organism>
<accession>A0A085NJY1</accession>
<reference evidence="1" key="1">
    <citation type="journal article" date="2014" name="Nat. Genet.">
        <title>Genome and transcriptome of the porcine whipworm Trichuris suis.</title>
        <authorList>
            <person name="Jex A.R."/>
            <person name="Nejsum P."/>
            <person name="Schwarz E.M."/>
            <person name="Hu L."/>
            <person name="Young N.D."/>
            <person name="Hall R.S."/>
            <person name="Korhonen P.K."/>
            <person name="Liao S."/>
            <person name="Thamsborg S."/>
            <person name="Xia J."/>
            <person name="Xu P."/>
            <person name="Wang S."/>
            <person name="Scheerlinck J.P."/>
            <person name="Hofmann A."/>
            <person name="Sternberg P.W."/>
            <person name="Wang J."/>
            <person name="Gasser R.B."/>
        </authorList>
    </citation>
    <scope>NUCLEOTIDE SEQUENCE [LARGE SCALE GENOMIC DNA]</scope>
    <source>
        <strain evidence="1">DCEP-RM93F</strain>
    </source>
</reference>
<gene>
    <name evidence="1" type="ORF">M514_18162</name>
</gene>
<dbReference type="EMBL" id="KL367493">
    <property type="protein sequence ID" value="KFD69777.1"/>
    <property type="molecule type" value="Genomic_DNA"/>
</dbReference>
<proteinExistence type="predicted"/>
<name>A0A085NJY1_9BILA</name>